<organism evidence="4 5">
    <name type="scientific">Xanthocytophaga flava</name>
    <dbReference type="NCBI Taxonomy" id="3048013"/>
    <lineage>
        <taxon>Bacteria</taxon>
        <taxon>Pseudomonadati</taxon>
        <taxon>Bacteroidota</taxon>
        <taxon>Cytophagia</taxon>
        <taxon>Cytophagales</taxon>
        <taxon>Rhodocytophagaceae</taxon>
        <taxon>Xanthocytophaga</taxon>
    </lineage>
</organism>
<dbReference type="EMBL" id="JASJOS010000034">
    <property type="protein sequence ID" value="MDJ1486309.1"/>
    <property type="molecule type" value="Genomic_DNA"/>
</dbReference>
<sequence length="536" mass="61534">MRTLLKNLSIGRRLLVIVYTSLFFFSVIAVVFWYTSAKSEQMSDRIGHLNTLKEEIAETKHLYNALRGHLGFAFIINTETEADRANQLKEWFKNHQILLKESTNRVRKHQNLSPELQELKLKFLTKVEDLSALSQNNFDKILNSTSSDSLKYQEVKEFLFSEYSTSFQNLINTTQTLEKDLEAESHTLILEIQSQENTAKWGIIIFIVIAGIILFLFSNLLIQSITRPINQAKSNLEQLSEGELPDVILSENKDEVSRMIGSLHQLVVNQKQLMDFTRQVAQNNFSVEASMYNGKGPIVQALLQMRNSLKESAQKEAQKNWHNEGLSKLSQLLRNKNLDHQTLHATLIQFVVKYVKANQGSIFHVVEEDKQTYLDVVATYAYERRKYQKKRLEWGEGLIGSACQERDIIYLTDIPENYVRISSGLGTASPTCLLIVPFLSEQGVEGALELASFQPLEPYQIVFLQEACNAIAAELTILKTNQKIQQLLAQSQLQAEELRAQEEEMRQNMEELAATQEEMERKTREMEDTLSQFQNQ</sequence>
<feature type="transmembrane region" description="Helical" evidence="2">
    <location>
        <begin position="12"/>
        <end position="34"/>
    </location>
</feature>
<reference evidence="4" key="1">
    <citation type="submission" date="2023-05" db="EMBL/GenBank/DDBJ databases">
        <authorList>
            <person name="Zhang X."/>
        </authorList>
    </citation>
    <scope>NUCLEOTIDE SEQUENCE</scope>
    <source>
        <strain evidence="4">YF14B1</strain>
    </source>
</reference>
<dbReference type="PROSITE" id="PS50885">
    <property type="entry name" value="HAMP"/>
    <property type="match status" value="1"/>
</dbReference>
<dbReference type="InterPro" id="IPR003018">
    <property type="entry name" value="GAF"/>
</dbReference>
<evidence type="ECO:0000256" key="1">
    <source>
        <dbReference type="SAM" id="MobiDB-lite"/>
    </source>
</evidence>
<dbReference type="PANTHER" id="PTHR32089:SF112">
    <property type="entry name" value="LYSOZYME-LIKE PROTEIN-RELATED"/>
    <property type="match status" value="1"/>
</dbReference>
<name>A0AAE3R0W2_9BACT</name>
<dbReference type="PANTHER" id="PTHR32089">
    <property type="entry name" value="METHYL-ACCEPTING CHEMOTAXIS PROTEIN MCPB"/>
    <property type="match status" value="1"/>
</dbReference>
<keyword evidence="2" id="KW-0472">Membrane</keyword>
<evidence type="ECO:0000256" key="2">
    <source>
        <dbReference type="SAM" id="Phobius"/>
    </source>
</evidence>
<feature type="compositionally biased region" description="Basic and acidic residues" evidence="1">
    <location>
        <begin position="499"/>
        <end position="509"/>
    </location>
</feature>
<evidence type="ECO:0000313" key="5">
    <source>
        <dbReference type="Proteomes" id="UP001241110"/>
    </source>
</evidence>
<feature type="transmembrane region" description="Helical" evidence="2">
    <location>
        <begin position="201"/>
        <end position="222"/>
    </location>
</feature>
<dbReference type="AlphaFoldDB" id="A0AAE3R0W2"/>
<dbReference type="Gene3D" id="6.10.340.10">
    <property type="match status" value="1"/>
</dbReference>
<dbReference type="Proteomes" id="UP001241110">
    <property type="component" value="Unassembled WGS sequence"/>
</dbReference>
<proteinExistence type="predicted"/>
<evidence type="ECO:0000259" key="3">
    <source>
        <dbReference type="PROSITE" id="PS50885"/>
    </source>
</evidence>
<dbReference type="GO" id="GO:0016020">
    <property type="term" value="C:membrane"/>
    <property type="evidence" value="ECO:0007669"/>
    <property type="project" value="InterPro"/>
</dbReference>
<comment type="caution">
    <text evidence="4">The sequence shown here is derived from an EMBL/GenBank/DDBJ whole genome shotgun (WGS) entry which is preliminary data.</text>
</comment>
<gene>
    <name evidence="4" type="ORF">QNI16_37865</name>
</gene>
<protein>
    <submittedName>
        <fullName evidence="4">GAF domain-containing protein</fullName>
    </submittedName>
</protein>
<dbReference type="RefSeq" id="WP_313989798.1">
    <property type="nucleotide sequence ID" value="NZ_JASJOS010000034.1"/>
</dbReference>
<dbReference type="InterPro" id="IPR003660">
    <property type="entry name" value="HAMP_dom"/>
</dbReference>
<evidence type="ECO:0000313" key="4">
    <source>
        <dbReference type="EMBL" id="MDJ1486309.1"/>
    </source>
</evidence>
<dbReference type="Gene3D" id="3.30.450.40">
    <property type="match status" value="1"/>
</dbReference>
<keyword evidence="2" id="KW-0812">Transmembrane</keyword>
<dbReference type="InterPro" id="IPR029016">
    <property type="entry name" value="GAF-like_dom_sf"/>
</dbReference>
<dbReference type="SUPFAM" id="SSF158472">
    <property type="entry name" value="HAMP domain-like"/>
    <property type="match status" value="1"/>
</dbReference>
<feature type="domain" description="HAMP" evidence="3">
    <location>
        <begin position="223"/>
        <end position="275"/>
    </location>
</feature>
<dbReference type="GO" id="GO:0007165">
    <property type="term" value="P:signal transduction"/>
    <property type="evidence" value="ECO:0007669"/>
    <property type="project" value="InterPro"/>
</dbReference>
<dbReference type="SUPFAM" id="SSF55781">
    <property type="entry name" value="GAF domain-like"/>
    <property type="match status" value="1"/>
</dbReference>
<keyword evidence="2" id="KW-1133">Transmembrane helix</keyword>
<feature type="region of interest" description="Disordered" evidence="1">
    <location>
        <begin position="499"/>
        <end position="536"/>
    </location>
</feature>
<dbReference type="Pfam" id="PF13185">
    <property type="entry name" value="GAF_2"/>
    <property type="match status" value="1"/>
</dbReference>
<accession>A0AAE3R0W2</accession>
<feature type="compositionally biased region" description="Basic and acidic residues" evidence="1">
    <location>
        <begin position="518"/>
        <end position="527"/>
    </location>
</feature>